<feature type="coiled-coil region" evidence="1">
    <location>
        <begin position="236"/>
        <end position="263"/>
    </location>
</feature>
<dbReference type="AlphaFoldDB" id="A0A375JE46"/>
<evidence type="ECO:0000256" key="1">
    <source>
        <dbReference type="SAM" id="Coils"/>
    </source>
</evidence>
<evidence type="ECO:0000313" key="3">
    <source>
        <dbReference type="Proteomes" id="UP000256805"/>
    </source>
</evidence>
<accession>A0A375JE46</accession>
<dbReference type="EMBL" id="OVTA01000065">
    <property type="protein sequence ID" value="SPS02263.1"/>
    <property type="molecule type" value="Genomic_DNA"/>
</dbReference>
<sequence length="265" mass="28915">MMLNSGDADGLRASERDHAVEHARTDGHFGGLRPDFARPQTVSRQRLEAVHQGLGQRAPVVAAGGFPFASTALLDDIDGLVTPGCARRTFGPRLRSIAWWNRGPCISRSNLRVARLAVVSAITSDGIDRCIRRDLIEQVGQHFAIANVLVGHQCSTDLAGVRVHGEMDLAPSPALGPTVLANLPLAFAVQLQPSAVDHQMQRLAGTRGGQHDVQVLRAAAQCRVVRHWQRWEGQGAQALREALQRAQRQVEHLLETEQTLDQRSV</sequence>
<name>A0A375JE46_9BURK</name>
<protein>
    <submittedName>
        <fullName evidence="2">Uncharacterized protein</fullName>
    </submittedName>
</protein>
<gene>
    <name evidence="2" type="ORF">CBM2634_P30007</name>
</gene>
<proteinExistence type="predicted"/>
<evidence type="ECO:0000313" key="2">
    <source>
        <dbReference type="EMBL" id="SPS02263.1"/>
    </source>
</evidence>
<keyword evidence="1" id="KW-0175">Coiled coil</keyword>
<organism evidence="2 3">
    <name type="scientific">Cupriavidus taiwanensis</name>
    <dbReference type="NCBI Taxonomy" id="164546"/>
    <lineage>
        <taxon>Bacteria</taxon>
        <taxon>Pseudomonadati</taxon>
        <taxon>Pseudomonadota</taxon>
        <taxon>Betaproteobacteria</taxon>
        <taxon>Burkholderiales</taxon>
        <taxon>Burkholderiaceae</taxon>
        <taxon>Cupriavidus</taxon>
    </lineage>
</organism>
<reference evidence="2 3" key="1">
    <citation type="submission" date="2018-01" db="EMBL/GenBank/DDBJ databases">
        <authorList>
            <person name="Gaut B.S."/>
            <person name="Morton B.R."/>
            <person name="Clegg M.T."/>
            <person name="Duvall M.R."/>
        </authorList>
    </citation>
    <scope>NUCLEOTIDE SEQUENCE [LARGE SCALE GENOMIC DNA]</scope>
    <source>
        <strain evidence="2">Cupriavidus taiwanensis cmp 52</strain>
    </source>
</reference>
<dbReference type="Proteomes" id="UP000256805">
    <property type="component" value="Unassembled WGS sequence"/>
</dbReference>